<keyword evidence="10 12" id="KW-1133">Transmembrane helix</keyword>
<keyword evidence="5 12" id="KW-0997">Cell inner membrane</keyword>
<dbReference type="FunFam" id="1.20.120.1780:FF:000001">
    <property type="entry name" value="4-hydroxybenzoate octaprenyltransferase"/>
    <property type="match status" value="1"/>
</dbReference>
<feature type="transmembrane region" description="Helical" evidence="12">
    <location>
        <begin position="232"/>
        <end position="249"/>
    </location>
</feature>
<dbReference type="Pfam" id="PF01040">
    <property type="entry name" value="UbiA"/>
    <property type="match status" value="1"/>
</dbReference>
<dbReference type="GO" id="GO:0008412">
    <property type="term" value="F:4-hydroxybenzoate polyprenyltransferase activity"/>
    <property type="evidence" value="ECO:0007669"/>
    <property type="project" value="UniProtKB-UniRule"/>
</dbReference>
<dbReference type="AlphaFoldDB" id="A0A368NMI7"/>
<dbReference type="InterPro" id="IPR044878">
    <property type="entry name" value="UbiA_sf"/>
</dbReference>
<dbReference type="EC" id="2.5.1.39" evidence="12 13"/>
<dbReference type="InterPro" id="IPR039653">
    <property type="entry name" value="Prenyltransferase"/>
</dbReference>
<feature type="transmembrane region" description="Helical" evidence="12">
    <location>
        <begin position="141"/>
        <end position="159"/>
    </location>
</feature>
<evidence type="ECO:0000256" key="6">
    <source>
        <dbReference type="ARBA" id="ARBA00022679"/>
    </source>
</evidence>
<dbReference type="Proteomes" id="UP000252558">
    <property type="component" value="Unassembled WGS sequence"/>
</dbReference>
<dbReference type="OrthoDB" id="9782418at2"/>
<dbReference type="HAMAP" id="MF_01635">
    <property type="entry name" value="UbiA"/>
    <property type="match status" value="1"/>
</dbReference>
<feature type="transmembrane region" description="Helical" evidence="12">
    <location>
        <begin position="207"/>
        <end position="226"/>
    </location>
</feature>
<dbReference type="InterPro" id="IPR030470">
    <property type="entry name" value="UbiA_prenylTrfase_CS"/>
</dbReference>
<feature type="transmembrane region" description="Helical" evidence="12">
    <location>
        <begin position="165"/>
        <end position="187"/>
    </location>
</feature>
<proteinExistence type="inferred from homology"/>
<dbReference type="Gene3D" id="1.10.357.140">
    <property type="entry name" value="UbiA prenyltransferase"/>
    <property type="match status" value="1"/>
</dbReference>
<evidence type="ECO:0000256" key="13">
    <source>
        <dbReference type="NCBIfam" id="TIGR01474"/>
    </source>
</evidence>
<evidence type="ECO:0000256" key="12">
    <source>
        <dbReference type="HAMAP-Rule" id="MF_01635"/>
    </source>
</evidence>
<protein>
    <recommendedName>
        <fullName evidence="12 13">4-hydroxybenzoate octaprenyltransferase</fullName>
        <ecNumber evidence="12 13">2.5.1.39</ecNumber>
    </recommendedName>
    <alternativeName>
        <fullName evidence="12">4-HB polyprenyltransferase</fullName>
    </alternativeName>
</protein>
<comment type="catalytic activity">
    <reaction evidence="12">
        <text>all-trans-octaprenyl diphosphate + 4-hydroxybenzoate = 4-hydroxy-3-(all-trans-octaprenyl)benzoate + diphosphate</text>
        <dbReference type="Rhea" id="RHEA:27782"/>
        <dbReference type="ChEBI" id="CHEBI:1617"/>
        <dbReference type="ChEBI" id="CHEBI:17879"/>
        <dbReference type="ChEBI" id="CHEBI:33019"/>
        <dbReference type="ChEBI" id="CHEBI:57711"/>
        <dbReference type="EC" id="2.5.1.39"/>
    </reaction>
</comment>
<dbReference type="InterPro" id="IPR006370">
    <property type="entry name" value="HB_polyprenyltransferase-like"/>
</dbReference>
<dbReference type="GO" id="GO:0006744">
    <property type="term" value="P:ubiquinone biosynthetic process"/>
    <property type="evidence" value="ECO:0007669"/>
    <property type="project" value="UniProtKB-UniRule"/>
</dbReference>
<evidence type="ECO:0000256" key="7">
    <source>
        <dbReference type="ARBA" id="ARBA00022688"/>
    </source>
</evidence>
<keyword evidence="9 12" id="KW-0460">Magnesium</keyword>
<reference evidence="14 15" key="1">
    <citation type="submission" date="2018-07" db="EMBL/GenBank/DDBJ databases">
        <title>Corallincola holothuriorum sp. nov., a new facultative anaerobe isolated from sea cucumber Apostichopus japonicus.</title>
        <authorList>
            <person name="Xia H."/>
        </authorList>
    </citation>
    <scope>NUCLEOTIDE SEQUENCE [LARGE SCALE GENOMIC DNA]</scope>
    <source>
        <strain evidence="14 15">C4</strain>
    </source>
</reference>
<evidence type="ECO:0000313" key="14">
    <source>
        <dbReference type="EMBL" id="RCU51103.1"/>
    </source>
</evidence>
<dbReference type="NCBIfam" id="TIGR01474">
    <property type="entry name" value="ubiA_proteo"/>
    <property type="match status" value="1"/>
</dbReference>
<evidence type="ECO:0000256" key="1">
    <source>
        <dbReference type="ARBA" id="ARBA00001946"/>
    </source>
</evidence>
<evidence type="ECO:0000256" key="2">
    <source>
        <dbReference type="ARBA" id="ARBA00004141"/>
    </source>
</evidence>
<keyword evidence="6 12" id="KW-0808">Transferase</keyword>
<name>A0A368NMI7_9GAMM</name>
<comment type="caution">
    <text evidence="14">The sequence shown here is derived from an EMBL/GenBank/DDBJ whole genome shotgun (WGS) entry which is preliminary data.</text>
</comment>
<comment type="subcellular location">
    <subcellularLocation>
        <location evidence="12">Cell inner membrane</location>
        <topology evidence="12">Multi-pass membrane protein</topology>
    </subcellularLocation>
    <subcellularLocation>
        <location evidence="2">Membrane</location>
        <topology evidence="2">Multi-pass membrane protein</topology>
    </subcellularLocation>
</comment>
<sequence>MEIAQKLSAYGRLMRVDRPIGTLLLLWPTLWALLIAAQGVPEWHLLVVFGLGVFLMRSAGCVINDFADRNFDGYVTRTQQRPLVTGEASAKEALGLFFVLSFFAFLLVLTLNTFTIVLSVGGLVLAACYPFTKRFTNLPQVVLGAAFSWAIPMAFAAVLGEVPRYAWWLFAANLSWTVAYDTLYAMVDRDDDEKVGIKSTARLFGHYDLLAIGVLQSMTLLLLALLFTELDLGWAAWLSLLIAALLFISQQVQVKARERNACFQAFLANNRVGWVLSLGLLTSYLM</sequence>
<dbReference type="RefSeq" id="WP_114337699.1">
    <property type="nucleotide sequence ID" value="NZ_QPID01000003.1"/>
</dbReference>
<evidence type="ECO:0000256" key="9">
    <source>
        <dbReference type="ARBA" id="ARBA00022842"/>
    </source>
</evidence>
<evidence type="ECO:0000256" key="5">
    <source>
        <dbReference type="ARBA" id="ARBA00022519"/>
    </source>
</evidence>
<comment type="cofactor">
    <cofactor evidence="1 12">
        <name>Mg(2+)</name>
        <dbReference type="ChEBI" id="CHEBI:18420"/>
    </cofactor>
</comment>
<keyword evidence="7 12" id="KW-0831">Ubiquinone biosynthesis</keyword>
<keyword evidence="15" id="KW-1185">Reference proteome</keyword>
<evidence type="ECO:0000256" key="3">
    <source>
        <dbReference type="ARBA" id="ARBA00005985"/>
    </source>
</evidence>
<evidence type="ECO:0000256" key="8">
    <source>
        <dbReference type="ARBA" id="ARBA00022692"/>
    </source>
</evidence>
<evidence type="ECO:0000256" key="10">
    <source>
        <dbReference type="ARBA" id="ARBA00022989"/>
    </source>
</evidence>
<dbReference type="Gene3D" id="1.20.120.1780">
    <property type="entry name" value="UbiA prenyltransferase"/>
    <property type="match status" value="1"/>
</dbReference>
<evidence type="ECO:0000256" key="4">
    <source>
        <dbReference type="ARBA" id="ARBA00022475"/>
    </source>
</evidence>
<dbReference type="InterPro" id="IPR000537">
    <property type="entry name" value="UbiA_prenyltransferase"/>
</dbReference>
<feature type="transmembrane region" description="Helical" evidence="12">
    <location>
        <begin position="114"/>
        <end position="132"/>
    </location>
</feature>
<dbReference type="PROSITE" id="PS00943">
    <property type="entry name" value="UBIA"/>
    <property type="match status" value="1"/>
</dbReference>
<dbReference type="EMBL" id="QPID01000003">
    <property type="protein sequence ID" value="RCU51103.1"/>
    <property type="molecule type" value="Genomic_DNA"/>
</dbReference>
<dbReference type="PANTHER" id="PTHR11048">
    <property type="entry name" value="PRENYLTRANSFERASES"/>
    <property type="match status" value="1"/>
</dbReference>
<keyword evidence="8 12" id="KW-0812">Transmembrane</keyword>
<dbReference type="CDD" id="cd13959">
    <property type="entry name" value="PT_UbiA_COQ2"/>
    <property type="match status" value="1"/>
</dbReference>
<feature type="transmembrane region" description="Helical" evidence="12">
    <location>
        <begin position="20"/>
        <end position="37"/>
    </location>
</feature>
<accession>A0A368NMI7</accession>
<dbReference type="GO" id="GO:0005886">
    <property type="term" value="C:plasma membrane"/>
    <property type="evidence" value="ECO:0007669"/>
    <property type="project" value="UniProtKB-SubCell"/>
</dbReference>
<evidence type="ECO:0000256" key="11">
    <source>
        <dbReference type="ARBA" id="ARBA00023136"/>
    </source>
</evidence>
<keyword evidence="4 12" id="KW-1003">Cell membrane</keyword>
<evidence type="ECO:0000313" key="15">
    <source>
        <dbReference type="Proteomes" id="UP000252558"/>
    </source>
</evidence>
<dbReference type="FunFam" id="1.10.357.140:FF:000002">
    <property type="entry name" value="4-hydroxybenzoate octaprenyltransferase"/>
    <property type="match status" value="1"/>
</dbReference>
<keyword evidence="11 12" id="KW-0472">Membrane</keyword>
<gene>
    <name evidence="12" type="primary">ubiA</name>
    <name evidence="14" type="ORF">DU002_07255</name>
</gene>
<dbReference type="PANTHER" id="PTHR11048:SF28">
    <property type="entry name" value="4-HYDROXYBENZOATE POLYPRENYLTRANSFERASE, MITOCHONDRIAL"/>
    <property type="match status" value="1"/>
</dbReference>
<comment type="pathway">
    <text evidence="12">Cofactor biosynthesis; ubiquinone biosynthesis.</text>
</comment>
<comment type="function">
    <text evidence="12">Catalyzes the prenylation of para-hydroxybenzoate (PHB) with an all-trans polyprenyl group. Mediates the second step in the final reaction sequence of ubiquinone-8 (UQ-8) biosynthesis, which is the condensation of the polyisoprenoid side chain with PHB, generating the first membrane-bound Q intermediate 3-octaprenyl-4-hydroxybenzoate.</text>
</comment>
<dbReference type="UniPathway" id="UPA00232"/>
<organism evidence="14 15">
    <name type="scientific">Corallincola holothuriorum</name>
    <dbReference type="NCBI Taxonomy" id="2282215"/>
    <lineage>
        <taxon>Bacteria</taxon>
        <taxon>Pseudomonadati</taxon>
        <taxon>Pseudomonadota</taxon>
        <taxon>Gammaproteobacteria</taxon>
        <taxon>Alteromonadales</taxon>
        <taxon>Psychromonadaceae</taxon>
        <taxon>Corallincola</taxon>
    </lineage>
</organism>
<comment type="similarity">
    <text evidence="3 12">Belongs to the UbiA prenyltransferase family.</text>
</comment>